<dbReference type="CDD" id="cd03801">
    <property type="entry name" value="GT4_PimA-like"/>
    <property type="match status" value="1"/>
</dbReference>
<organism evidence="4 5">
    <name type="scientific">Methylomagnum ishizawai</name>
    <dbReference type="NCBI Taxonomy" id="1760988"/>
    <lineage>
        <taxon>Bacteria</taxon>
        <taxon>Pseudomonadati</taxon>
        <taxon>Pseudomonadota</taxon>
        <taxon>Gammaproteobacteria</taxon>
        <taxon>Methylococcales</taxon>
        <taxon>Methylococcaceae</taxon>
        <taxon>Methylomagnum</taxon>
    </lineage>
</organism>
<protein>
    <submittedName>
        <fullName evidence="4">Glycosyltransferase involved in cell wall bisynthesis</fullName>
    </submittedName>
</protein>
<feature type="domain" description="Glycosyl transferase family 1" evidence="3">
    <location>
        <begin position="177"/>
        <end position="327"/>
    </location>
</feature>
<accession>A0A1Y6D189</accession>
<keyword evidence="2 4" id="KW-0808">Transferase</keyword>
<keyword evidence="1" id="KW-0328">Glycosyltransferase</keyword>
<evidence type="ECO:0000313" key="5">
    <source>
        <dbReference type="Proteomes" id="UP000192923"/>
    </source>
</evidence>
<dbReference type="STRING" id="1760988.SAMN02949497_3814"/>
<name>A0A1Y6D189_9GAMM</name>
<dbReference type="RefSeq" id="WP_085215307.1">
    <property type="nucleotide sequence ID" value="NZ_FXAM01000001.1"/>
</dbReference>
<proteinExistence type="predicted"/>
<dbReference type="AlphaFoldDB" id="A0A1Y6D189"/>
<dbReference type="Proteomes" id="UP000192923">
    <property type="component" value="Unassembled WGS sequence"/>
</dbReference>
<keyword evidence="5" id="KW-1185">Reference proteome</keyword>
<dbReference type="SUPFAM" id="SSF53756">
    <property type="entry name" value="UDP-Glycosyltransferase/glycogen phosphorylase"/>
    <property type="match status" value="1"/>
</dbReference>
<dbReference type="PANTHER" id="PTHR12526">
    <property type="entry name" value="GLYCOSYLTRANSFERASE"/>
    <property type="match status" value="1"/>
</dbReference>
<dbReference type="Pfam" id="PF00534">
    <property type="entry name" value="Glycos_transf_1"/>
    <property type="match status" value="1"/>
</dbReference>
<evidence type="ECO:0000313" key="4">
    <source>
        <dbReference type="EMBL" id="SMF96417.1"/>
    </source>
</evidence>
<evidence type="ECO:0000256" key="2">
    <source>
        <dbReference type="ARBA" id="ARBA00022679"/>
    </source>
</evidence>
<reference evidence="4 5" key="1">
    <citation type="submission" date="2016-12" db="EMBL/GenBank/DDBJ databases">
        <authorList>
            <person name="Song W.-J."/>
            <person name="Kurnit D.M."/>
        </authorList>
    </citation>
    <scope>NUCLEOTIDE SEQUENCE [LARGE SCALE GENOMIC DNA]</scope>
    <source>
        <strain evidence="4 5">175</strain>
    </source>
</reference>
<dbReference type="InterPro" id="IPR001296">
    <property type="entry name" value="Glyco_trans_1"/>
</dbReference>
<dbReference type="OrthoDB" id="9790710at2"/>
<sequence>MPPCRILHITAHLGGGVGKVLSRLTAESARRGEGWTHVIACLEAPEKSQFVDHAQAHGAEVLVCPDPAALAARIAAADIVQLEWWHHPKVAAWMGGDPWPAMRLVVWSHVSGLSPPEIPPEFAALPHRFLFTSPCSWEHPRLAALDGEARRRIGAVFSSGGFDDLPPPPRRDPAAPVKVGYVGTLNYAKLHPDLLDYLAAVRLPGFRLAMVGDPTPADALMAAAKARGLAGRLHPLGYSTQVVAELATFDILAYPLNPRHYGTTENALLEAMAMGVVPVVLDNPAERHLVRQGETGLIVDSPRAFADAIQYLAENPEARQRLSANAARAIRQDFAVGRTADRLHAHYQTLLAEPKRGFDFKAVFGAEPADWFRACQGREAWRFPDGATTEPLPPGPHCLYERTKSSVFHYRDCFPQDPRLARWAGRLEASR</sequence>
<dbReference type="GO" id="GO:0016757">
    <property type="term" value="F:glycosyltransferase activity"/>
    <property type="evidence" value="ECO:0007669"/>
    <property type="project" value="UniProtKB-KW"/>
</dbReference>
<gene>
    <name evidence="4" type="ORF">SAMN02949497_3814</name>
</gene>
<dbReference type="EMBL" id="FXAM01000001">
    <property type="protein sequence ID" value="SMF96417.1"/>
    <property type="molecule type" value="Genomic_DNA"/>
</dbReference>
<evidence type="ECO:0000256" key="1">
    <source>
        <dbReference type="ARBA" id="ARBA00022676"/>
    </source>
</evidence>
<evidence type="ECO:0000259" key="3">
    <source>
        <dbReference type="Pfam" id="PF00534"/>
    </source>
</evidence>
<dbReference type="PANTHER" id="PTHR12526:SF510">
    <property type="entry name" value="D-INOSITOL 3-PHOSPHATE GLYCOSYLTRANSFERASE"/>
    <property type="match status" value="1"/>
</dbReference>
<dbReference type="Gene3D" id="3.40.50.2000">
    <property type="entry name" value="Glycogen Phosphorylase B"/>
    <property type="match status" value="1"/>
</dbReference>